<name>A0A0P7IGA3_9RHOB</name>
<gene>
    <name evidence="1" type="ORF">AKJ29_01660</name>
</gene>
<protein>
    <submittedName>
        <fullName evidence="1">Uncharacterized protein</fullName>
    </submittedName>
</protein>
<organism evidence="1 2">
    <name type="scientific">Aliiroseovarius crassostreae</name>
    <dbReference type="NCBI Taxonomy" id="154981"/>
    <lineage>
        <taxon>Bacteria</taxon>
        <taxon>Pseudomonadati</taxon>
        <taxon>Pseudomonadota</taxon>
        <taxon>Alphaproteobacteria</taxon>
        <taxon>Rhodobacterales</taxon>
        <taxon>Paracoccaceae</taxon>
        <taxon>Aliiroseovarius</taxon>
    </lineage>
</organism>
<dbReference type="EMBL" id="LKBA01000008">
    <property type="protein sequence ID" value="KPN62876.1"/>
    <property type="molecule type" value="Genomic_DNA"/>
</dbReference>
<keyword evidence="2" id="KW-1185">Reference proteome</keyword>
<reference evidence="1 2" key="1">
    <citation type="submission" date="2015-09" db="EMBL/GenBank/DDBJ databases">
        <title>Draft genome sequence of Aliiroseovarius crassostreae CV919-312TSm, the causative agent of Roseovarius Oyster Disease (formerly Juvenile Oyster Disease).</title>
        <authorList>
            <person name="Kessner L."/>
            <person name="Spinard E."/>
            <person name="Nelson D."/>
        </authorList>
    </citation>
    <scope>NUCLEOTIDE SEQUENCE [LARGE SCALE GENOMIC DNA]</scope>
    <source>
        <strain evidence="1 2">CV919-312</strain>
    </source>
</reference>
<evidence type="ECO:0000313" key="2">
    <source>
        <dbReference type="Proteomes" id="UP000050471"/>
    </source>
</evidence>
<sequence length="122" mass="13274">MASDDPCPIPAGTRGTVISVCFFQNSHQITVDWDAPRSLSLVCPPDQFRILPPEREYTMDVKLFTSIRVKATSQEEAERMIQSALDGAEANFGAWETSGDPILSTVSTDGTPDLIEIDGEAV</sequence>
<dbReference type="AlphaFoldDB" id="A0A0P7IGA3"/>
<dbReference type="STRING" id="154981.AKJ29_01660"/>
<accession>A0A0P7IGA3</accession>
<dbReference type="OrthoDB" id="8482246at2"/>
<comment type="caution">
    <text evidence="1">The sequence shown here is derived from an EMBL/GenBank/DDBJ whole genome shotgun (WGS) entry which is preliminary data.</text>
</comment>
<proteinExistence type="predicted"/>
<dbReference type="Proteomes" id="UP000050471">
    <property type="component" value="Unassembled WGS sequence"/>
</dbReference>
<evidence type="ECO:0000313" key="1">
    <source>
        <dbReference type="EMBL" id="KPN62876.1"/>
    </source>
</evidence>